<dbReference type="EMBL" id="RRZB01000002">
    <property type="protein sequence ID" value="MBE0462191.1"/>
    <property type="molecule type" value="Genomic_DNA"/>
</dbReference>
<protein>
    <submittedName>
        <fullName evidence="4">PepSY domain-containing protein</fullName>
    </submittedName>
</protein>
<keyword evidence="2" id="KW-0732">Signal</keyword>
<evidence type="ECO:0000313" key="5">
    <source>
        <dbReference type="Proteomes" id="UP001645038"/>
    </source>
</evidence>
<proteinExistence type="predicted"/>
<feature type="signal peptide" evidence="2">
    <location>
        <begin position="1"/>
        <end position="24"/>
    </location>
</feature>
<dbReference type="RefSeq" id="WP_192536708.1">
    <property type="nucleotide sequence ID" value="NZ_RRZB01000002.1"/>
</dbReference>
<sequence length="161" mass="17633">MKKTSIALAFTAAATLGLSQGAMADRNDYQEALDQATFSDMIGQAASAGVTSFRELQIDEERGTLEFEVEGWNAEGQAYELTLNGESGEVIHESNEDTQVAPWGLDQQQLNSLLDRASGDGFDRFEDIDLDEDGTVEISGFDSDQREMERSYGIDEFNAGQ</sequence>
<evidence type="ECO:0000256" key="1">
    <source>
        <dbReference type="SAM" id="MobiDB-lite"/>
    </source>
</evidence>
<feature type="domain" description="PepSY" evidence="3">
    <location>
        <begin position="9"/>
        <end position="93"/>
    </location>
</feature>
<evidence type="ECO:0000256" key="2">
    <source>
        <dbReference type="SAM" id="SignalP"/>
    </source>
</evidence>
<feature type="region of interest" description="Disordered" evidence="1">
    <location>
        <begin position="140"/>
        <end position="161"/>
    </location>
</feature>
<evidence type="ECO:0000313" key="4">
    <source>
        <dbReference type="EMBL" id="MBE0462191.1"/>
    </source>
</evidence>
<feature type="chain" id="PRO_5045086399" evidence="2">
    <location>
        <begin position="25"/>
        <end position="161"/>
    </location>
</feature>
<keyword evidence="5" id="KW-1185">Reference proteome</keyword>
<accession>A0ABR9FU64</accession>
<evidence type="ECO:0000259" key="3">
    <source>
        <dbReference type="Pfam" id="PF13670"/>
    </source>
</evidence>
<reference evidence="4 5" key="1">
    <citation type="submission" date="2020-07" db="EMBL/GenBank/DDBJ databases">
        <title>Halophilic bacteria isolated from french cheeses.</title>
        <authorList>
            <person name="Kothe C.I."/>
            <person name="Farah-Kraiem B."/>
            <person name="Renault P."/>
            <person name="Dridi B."/>
        </authorList>
    </citation>
    <scope>NUCLEOTIDE SEQUENCE [LARGE SCALE GENOMIC DNA]</scope>
    <source>
        <strain evidence="4 5">FME20</strain>
    </source>
</reference>
<dbReference type="Proteomes" id="UP001645038">
    <property type="component" value="Unassembled WGS sequence"/>
</dbReference>
<dbReference type="Gene3D" id="3.10.450.40">
    <property type="match status" value="1"/>
</dbReference>
<feature type="compositionally biased region" description="Basic and acidic residues" evidence="1">
    <location>
        <begin position="143"/>
        <end position="153"/>
    </location>
</feature>
<comment type="caution">
    <text evidence="4">The sequence shown here is derived from an EMBL/GenBank/DDBJ whole genome shotgun (WGS) entry which is preliminary data.</text>
</comment>
<dbReference type="Pfam" id="PF13670">
    <property type="entry name" value="PepSY_2"/>
    <property type="match status" value="1"/>
</dbReference>
<dbReference type="InterPro" id="IPR025711">
    <property type="entry name" value="PepSY"/>
</dbReference>
<gene>
    <name evidence="4" type="ORF">EI547_01790</name>
</gene>
<name>A0ABR9FU64_9GAMM</name>
<organism evidence="4 5">
    <name type="scientific">Halomonas colorata</name>
    <dbReference type="NCBI Taxonomy" id="2742615"/>
    <lineage>
        <taxon>Bacteria</taxon>
        <taxon>Pseudomonadati</taxon>
        <taxon>Pseudomonadota</taxon>
        <taxon>Gammaproteobacteria</taxon>
        <taxon>Oceanospirillales</taxon>
        <taxon>Halomonadaceae</taxon>
        <taxon>Halomonas</taxon>
    </lineage>
</organism>